<dbReference type="InterPro" id="IPR036322">
    <property type="entry name" value="WD40_repeat_dom_sf"/>
</dbReference>
<dbReference type="SUPFAM" id="SSF50978">
    <property type="entry name" value="WD40 repeat-like"/>
    <property type="match status" value="1"/>
</dbReference>
<dbReference type="Proteomes" id="UP000299102">
    <property type="component" value="Unassembled WGS sequence"/>
</dbReference>
<feature type="domain" description="CTLH" evidence="5">
    <location>
        <begin position="242"/>
        <end position="306"/>
    </location>
</feature>
<name>A0A4C1ZEE2_EUMVA</name>
<feature type="compositionally biased region" description="Basic and acidic residues" evidence="4">
    <location>
        <begin position="46"/>
        <end position="57"/>
    </location>
</feature>
<dbReference type="PROSITE" id="PS50896">
    <property type="entry name" value="LISH"/>
    <property type="match status" value="1"/>
</dbReference>
<evidence type="ECO:0000313" key="6">
    <source>
        <dbReference type="EMBL" id="GBP84965.1"/>
    </source>
</evidence>
<keyword evidence="2" id="KW-0677">Repeat</keyword>
<dbReference type="PANTHER" id="PTHR22838">
    <property type="entry name" value="WD REPEAT PROTEIN 26-RELATED"/>
    <property type="match status" value="1"/>
</dbReference>
<dbReference type="GO" id="GO:0043161">
    <property type="term" value="P:proteasome-mediated ubiquitin-dependent protein catabolic process"/>
    <property type="evidence" value="ECO:0007669"/>
    <property type="project" value="TreeGrafter"/>
</dbReference>
<evidence type="ECO:0000256" key="1">
    <source>
        <dbReference type="ARBA" id="ARBA00022574"/>
    </source>
</evidence>
<dbReference type="SMART" id="SM00667">
    <property type="entry name" value="LisH"/>
    <property type="match status" value="1"/>
</dbReference>
<proteinExistence type="predicted"/>
<dbReference type="SMART" id="SM00320">
    <property type="entry name" value="WD40"/>
    <property type="match status" value="3"/>
</dbReference>
<dbReference type="InterPro" id="IPR001680">
    <property type="entry name" value="WD40_rpt"/>
</dbReference>
<dbReference type="STRING" id="151549.A0A4C1ZEE2"/>
<feature type="repeat" description="WD" evidence="3">
    <location>
        <begin position="430"/>
        <end position="471"/>
    </location>
</feature>
<evidence type="ECO:0000256" key="4">
    <source>
        <dbReference type="SAM" id="MobiDB-lite"/>
    </source>
</evidence>
<accession>A0A4C1ZEE2</accession>
<dbReference type="SMART" id="SM00668">
    <property type="entry name" value="CTLH"/>
    <property type="match status" value="1"/>
</dbReference>
<dbReference type="InterPro" id="IPR015943">
    <property type="entry name" value="WD40/YVTN_repeat-like_dom_sf"/>
</dbReference>
<dbReference type="PANTHER" id="PTHR22838:SF0">
    <property type="entry name" value="WD REPEAT-CONTAINING PROTEIN 26"/>
    <property type="match status" value="1"/>
</dbReference>
<sequence length="582" mass="63475">MRTRSRNDHCPKRREGRCCIAKKERQLLFQFQLIFVYATNVTNDRGGGRDEDKELCCEGRGTSGGAQPSTVRSVGVTSAGSGLPRAEQRGADAGPSLVIEAARSARARRRADRVGRPPTPSLASSDSSGEDGAGHQPPRKRSRRLSPSPSPSPSPPAAPAPSPSPPPPPLHLSSPSTMHQPCANGTPQLNGDAPRNGDISPPGPHMSQTDQEIVRLIGQHLISIGLERSAALLMEESGLHLEHPAAATFRQHVLAGDWAKADHDLRALHELLKDSPHIQPDSLVEMKFLLLEQKYLEHLESGRVLDALHVLRNELTPLQHDTPRVHRLSALMMCADADELHARAHWPGAGSESRSAVLTRVQAQLPPALMMAPGRLAALLSQAAAHQASRCRFHAAPHPPRAPAPPIPFSLLADHHCSPDTFPIHPLQVLNEHCDEVWYCKWSPDGSKLASGSKDNTVMIWDFDPNAKRLSFRKTLEGHSYGVSFLAWSPDGRHLLAAGPEDCPDLWIWNMETEELQLKMTHSQEDSLTAVAWHASGDKFVTGGARGQFYQCNLDVSAAAPRPACLVLMSQPLHSFYNIPQL</sequence>
<feature type="compositionally biased region" description="Polar residues" evidence="4">
    <location>
        <begin position="65"/>
        <end position="80"/>
    </location>
</feature>
<dbReference type="EMBL" id="BGZK01001709">
    <property type="protein sequence ID" value="GBP84965.1"/>
    <property type="molecule type" value="Genomic_DNA"/>
</dbReference>
<comment type="caution">
    <text evidence="6">The sequence shown here is derived from an EMBL/GenBank/DDBJ whole genome shotgun (WGS) entry which is preliminary data.</text>
</comment>
<evidence type="ECO:0000256" key="2">
    <source>
        <dbReference type="ARBA" id="ARBA00022737"/>
    </source>
</evidence>
<feature type="repeat" description="WD" evidence="3">
    <location>
        <begin position="476"/>
        <end position="507"/>
    </location>
</feature>
<dbReference type="Pfam" id="PF23627">
    <property type="entry name" value="LisH_WDR26"/>
    <property type="match status" value="1"/>
</dbReference>
<dbReference type="Gene3D" id="2.130.10.10">
    <property type="entry name" value="YVTN repeat-like/Quinoprotein amine dehydrogenase"/>
    <property type="match status" value="1"/>
</dbReference>
<dbReference type="GO" id="GO:0034657">
    <property type="term" value="C:GID complex"/>
    <property type="evidence" value="ECO:0007669"/>
    <property type="project" value="TreeGrafter"/>
</dbReference>
<dbReference type="PROSITE" id="PS50294">
    <property type="entry name" value="WD_REPEATS_REGION"/>
    <property type="match status" value="1"/>
</dbReference>
<evidence type="ECO:0000259" key="5">
    <source>
        <dbReference type="PROSITE" id="PS50897"/>
    </source>
</evidence>
<dbReference type="InterPro" id="IPR019775">
    <property type="entry name" value="WD40_repeat_CS"/>
</dbReference>
<keyword evidence="7" id="KW-1185">Reference proteome</keyword>
<evidence type="ECO:0000256" key="3">
    <source>
        <dbReference type="PROSITE-ProRule" id="PRU00221"/>
    </source>
</evidence>
<gene>
    <name evidence="6" type="primary">wdr26</name>
    <name evidence="6" type="ORF">EVAR_39373_1</name>
</gene>
<evidence type="ECO:0000313" key="7">
    <source>
        <dbReference type="Proteomes" id="UP000299102"/>
    </source>
</evidence>
<feature type="region of interest" description="Disordered" evidence="4">
    <location>
        <begin position="42"/>
        <end position="207"/>
    </location>
</feature>
<feature type="compositionally biased region" description="Polar residues" evidence="4">
    <location>
        <begin position="177"/>
        <end position="189"/>
    </location>
</feature>
<dbReference type="PROSITE" id="PS50897">
    <property type="entry name" value="CTLH"/>
    <property type="match status" value="1"/>
</dbReference>
<dbReference type="Pfam" id="PF00400">
    <property type="entry name" value="WD40"/>
    <property type="match status" value="2"/>
</dbReference>
<dbReference type="InterPro" id="IPR051350">
    <property type="entry name" value="WD_repeat-ST_regulator"/>
</dbReference>
<feature type="compositionally biased region" description="Pro residues" evidence="4">
    <location>
        <begin position="148"/>
        <end position="170"/>
    </location>
</feature>
<protein>
    <submittedName>
        <fullName evidence="6">WD repeat-containing protein 26</fullName>
    </submittedName>
</protein>
<reference evidence="6 7" key="1">
    <citation type="journal article" date="2019" name="Commun. Biol.">
        <title>The bagworm genome reveals a unique fibroin gene that provides high tensile strength.</title>
        <authorList>
            <person name="Kono N."/>
            <person name="Nakamura H."/>
            <person name="Ohtoshi R."/>
            <person name="Tomita M."/>
            <person name="Numata K."/>
            <person name="Arakawa K."/>
        </authorList>
    </citation>
    <scope>NUCLEOTIDE SEQUENCE [LARGE SCALE GENOMIC DNA]</scope>
</reference>
<dbReference type="InterPro" id="IPR006594">
    <property type="entry name" value="LisH"/>
</dbReference>
<dbReference type="PROSITE" id="PS00678">
    <property type="entry name" value="WD_REPEATS_1"/>
    <property type="match status" value="1"/>
</dbReference>
<organism evidence="6 7">
    <name type="scientific">Eumeta variegata</name>
    <name type="common">Bagworm moth</name>
    <name type="synonym">Eumeta japonica</name>
    <dbReference type="NCBI Taxonomy" id="151549"/>
    <lineage>
        <taxon>Eukaryota</taxon>
        <taxon>Metazoa</taxon>
        <taxon>Ecdysozoa</taxon>
        <taxon>Arthropoda</taxon>
        <taxon>Hexapoda</taxon>
        <taxon>Insecta</taxon>
        <taxon>Pterygota</taxon>
        <taxon>Neoptera</taxon>
        <taxon>Endopterygota</taxon>
        <taxon>Lepidoptera</taxon>
        <taxon>Glossata</taxon>
        <taxon>Ditrysia</taxon>
        <taxon>Tineoidea</taxon>
        <taxon>Psychidae</taxon>
        <taxon>Oiketicinae</taxon>
        <taxon>Eumeta</taxon>
    </lineage>
</organism>
<dbReference type="PROSITE" id="PS50082">
    <property type="entry name" value="WD_REPEATS_2"/>
    <property type="match status" value="2"/>
</dbReference>
<dbReference type="OrthoDB" id="972532at2759"/>
<dbReference type="InterPro" id="IPR006595">
    <property type="entry name" value="CTLH_C"/>
</dbReference>
<dbReference type="AlphaFoldDB" id="A0A4C1ZEE2"/>
<keyword evidence="1 3" id="KW-0853">WD repeat</keyword>